<dbReference type="Pfam" id="PF07727">
    <property type="entry name" value="RVT_2"/>
    <property type="match status" value="1"/>
</dbReference>
<name>A0A151RJZ3_CAJCA</name>
<protein>
    <submittedName>
        <fullName evidence="2">Retrovirus-related Pol polyprotein from transposon TNT 1-94</fullName>
    </submittedName>
</protein>
<accession>A0A151RJZ3</accession>
<organism evidence="2 3">
    <name type="scientific">Cajanus cajan</name>
    <name type="common">Pigeon pea</name>
    <name type="synonym">Cajanus indicus</name>
    <dbReference type="NCBI Taxonomy" id="3821"/>
    <lineage>
        <taxon>Eukaryota</taxon>
        <taxon>Viridiplantae</taxon>
        <taxon>Streptophyta</taxon>
        <taxon>Embryophyta</taxon>
        <taxon>Tracheophyta</taxon>
        <taxon>Spermatophyta</taxon>
        <taxon>Magnoliopsida</taxon>
        <taxon>eudicotyledons</taxon>
        <taxon>Gunneridae</taxon>
        <taxon>Pentapetalae</taxon>
        <taxon>rosids</taxon>
        <taxon>fabids</taxon>
        <taxon>Fabales</taxon>
        <taxon>Fabaceae</taxon>
        <taxon>Papilionoideae</taxon>
        <taxon>50 kb inversion clade</taxon>
        <taxon>NPAAA clade</taxon>
        <taxon>indigoferoid/millettioid clade</taxon>
        <taxon>Phaseoleae</taxon>
        <taxon>Cajanus</taxon>
    </lineage>
</organism>
<dbReference type="STRING" id="3821.A0A151RJZ3"/>
<dbReference type="OMA" id="KFDSFMT"/>
<proteinExistence type="predicted"/>
<dbReference type="AlphaFoldDB" id="A0A151RJZ3"/>
<keyword evidence="3" id="KW-1185">Reference proteome</keyword>
<dbReference type="Gramene" id="C.cajan_35613.t">
    <property type="protein sequence ID" value="C.cajan_35613.t.cds1"/>
    <property type="gene ID" value="C.cajan_35613"/>
</dbReference>
<gene>
    <name evidence="2" type="ORF">KK1_035693</name>
</gene>
<dbReference type="InterPro" id="IPR013103">
    <property type="entry name" value="RVT_2"/>
</dbReference>
<reference evidence="2" key="1">
    <citation type="journal article" date="2012" name="Nat. Biotechnol.">
        <title>Draft genome sequence of pigeonpea (Cajanus cajan), an orphan legume crop of resource-poor farmers.</title>
        <authorList>
            <person name="Varshney R.K."/>
            <person name="Chen W."/>
            <person name="Li Y."/>
            <person name="Bharti A.K."/>
            <person name="Saxena R.K."/>
            <person name="Schlueter J.A."/>
            <person name="Donoghue M.T."/>
            <person name="Azam S."/>
            <person name="Fan G."/>
            <person name="Whaley A.M."/>
            <person name="Farmer A.D."/>
            <person name="Sheridan J."/>
            <person name="Iwata A."/>
            <person name="Tuteja R."/>
            <person name="Penmetsa R.V."/>
            <person name="Wu W."/>
            <person name="Upadhyaya H.D."/>
            <person name="Yang S.P."/>
            <person name="Shah T."/>
            <person name="Saxena K.B."/>
            <person name="Michael T."/>
            <person name="McCombie W.R."/>
            <person name="Yang B."/>
            <person name="Zhang G."/>
            <person name="Yang H."/>
            <person name="Wang J."/>
            <person name="Spillane C."/>
            <person name="Cook D.R."/>
            <person name="May G.D."/>
            <person name="Xu X."/>
            <person name="Jackson S.A."/>
        </authorList>
    </citation>
    <scope>NUCLEOTIDE SEQUENCE [LARGE SCALE GENOMIC DNA]</scope>
</reference>
<dbReference type="Proteomes" id="UP000075243">
    <property type="component" value="Unassembled WGS sequence"/>
</dbReference>
<dbReference type="EMBL" id="KQ483695">
    <property type="protein sequence ID" value="KYP42879.1"/>
    <property type="molecule type" value="Genomic_DNA"/>
</dbReference>
<dbReference type="SUPFAM" id="SSF56672">
    <property type="entry name" value="DNA/RNA polymerases"/>
    <property type="match status" value="1"/>
</dbReference>
<evidence type="ECO:0000313" key="2">
    <source>
        <dbReference type="EMBL" id="KYP42879.1"/>
    </source>
</evidence>
<sequence length="114" mass="13439">MTNIRLVLSIVSAKGLYIEQLDVKTTFLHGDLDENIYMVQPEGFQIARKENLVCKLTKSLYGLKQAPRQWYLKFDSFMTRKRYKKCSMDQCCYLKNFVPSYIILLLYVHDMLVA</sequence>
<evidence type="ECO:0000259" key="1">
    <source>
        <dbReference type="Pfam" id="PF07727"/>
    </source>
</evidence>
<dbReference type="InterPro" id="IPR043502">
    <property type="entry name" value="DNA/RNA_pol_sf"/>
</dbReference>
<evidence type="ECO:0000313" key="3">
    <source>
        <dbReference type="Proteomes" id="UP000075243"/>
    </source>
</evidence>
<feature type="domain" description="Reverse transcriptase Ty1/copia-type" evidence="1">
    <location>
        <begin position="3"/>
        <end position="113"/>
    </location>
</feature>